<feature type="compositionally biased region" description="Polar residues" evidence="1">
    <location>
        <begin position="186"/>
        <end position="196"/>
    </location>
</feature>
<protein>
    <submittedName>
        <fullName evidence="2">Uncharacterized protein</fullName>
    </submittedName>
</protein>
<evidence type="ECO:0000313" key="3">
    <source>
        <dbReference type="Proteomes" id="UP001174934"/>
    </source>
</evidence>
<feature type="compositionally biased region" description="Low complexity" evidence="1">
    <location>
        <begin position="119"/>
        <end position="132"/>
    </location>
</feature>
<dbReference type="Gene3D" id="3.30.160.20">
    <property type="match status" value="1"/>
</dbReference>
<dbReference type="AlphaFoldDB" id="A0AA39XC52"/>
<feature type="compositionally biased region" description="Polar residues" evidence="1">
    <location>
        <begin position="167"/>
        <end position="176"/>
    </location>
</feature>
<dbReference type="InterPro" id="IPR009057">
    <property type="entry name" value="Homeodomain-like_sf"/>
</dbReference>
<feature type="compositionally biased region" description="Polar residues" evidence="1">
    <location>
        <begin position="418"/>
        <end position="444"/>
    </location>
</feature>
<feature type="compositionally biased region" description="Low complexity" evidence="1">
    <location>
        <begin position="397"/>
        <end position="413"/>
    </location>
</feature>
<feature type="region of interest" description="Disordered" evidence="1">
    <location>
        <begin position="373"/>
        <end position="467"/>
    </location>
</feature>
<dbReference type="Proteomes" id="UP001174934">
    <property type="component" value="Unassembled WGS sequence"/>
</dbReference>
<organism evidence="2 3">
    <name type="scientific">Bombardia bombarda</name>
    <dbReference type="NCBI Taxonomy" id="252184"/>
    <lineage>
        <taxon>Eukaryota</taxon>
        <taxon>Fungi</taxon>
        <taxon>Dikarya</taxon>
        <taxon>Ascomycota</taxon>
        <taxon>Pezizomycotina</taxon>
        <taxon>Sordariomycetes</taxon>
        <taxon>Sordariomycetidae</taxon>
        <taxon>Sordariales</taxon>
        <taxon>Lasiosphaeriaceae</taxon>
        <taxon>Bombardia</taxon>
    </lineage>
</organism>
<evidence type="ECO:0000313" key="2">
    <source>
        <dbReference type="EMBL" id="KAK0630732.1"/>
    </source>
</evidence>
<dbReference type="EMBL" id="JAULSR010000002">
    <property type="protein sequence ID" value="KAK0630732.1"/>
    <property type="molecule type" value="Genomic_DNA"/>
</dbReference>
<sequence length="566" mass="61041">MVRYTDKQQKEMVVTMLKAGERPKAVAEAAQISLAQAYRLKKTFETMGTPWGPSKAPKNATKLKEEFREKPNMHLKELKQFLALECNIHVSQETVRRHLANDPERLWVNKRVVLVGGHTASSSSTPTTATPTAPRPHQSTAPNPQQPPPTMSRSQPTKRQLGDVISPQPQNSQTTPAPKRIRVNRAQPSNATSETMNAPAAAAAPTTDAVDYCDLKAWIAEQEAQPQPAPLTPAERNAIAELRSSLAARRRQPEPPEPVVDDNNWVGLLHRYRDAHQLQGVEVSFEDSSNSSRPGQSWLCQCTLKGGVAAGFDGGLLTFPRPGAGYVDIGGDGGDTQAPPAFARKKDAKQYAAKCCVEWLMANMHMPSDGEAVVFSKGKPKPPVPGKASATLPSKPSAALGNGSSSTNSSSSLPNKPPSQTSDNKPAESNASNTPATSRISTPQIKKENINPATTTTTPTIDVHDDDIPATKRVNEMCSRLGIVPPQYQLTVSSGDDESAGGFFSGYPTFGVDSVQMPDGLGRVTNCYSRKMTREKIAEEVLVYLLTVEAERAAAAEELLEELLGE</sequence>
<accession>A0AA39XC52</accession>
<evidence type="ECO:0000256" key="1">
    <source>
        <dbReference type="SAM" id="MobiDB-lite"/>
    </source>
</evidence>
<reference evidence="2" key="1">
    <citation type="submission" date="2023-06" db="EMBL/GenBank/DDBJ databases">
        <title>Genome-scale phylogeny and comparative genomics of the fungal order Sordariales.</title>
        <authorList>
            <consortium name="Lawrence Berkeley National Laboratory"/>
            <person name="Hensen N."/>
            <person name="Bonometti L."/>
            <person name="Westerberg I."/>
            <person name="Brannstrom I.O."/>
            <person name="Guillou S."/>
            <person name="Cros-Aarteil S."/>
            <person name="Calhoun S."/>
            <person name="Haridas S."/>
            <person name="Kuo A."/>
            <person name="Mondo S."/>
            <person name="Pangilinan J."/>
            <person name="Riley R."/>
            <person name="LaButti K."/>
            <person name="Andreopoulos B."/>
            <person name="Lipzen A."/>
            <person name="Chen C."/>
            <person name="Yanf M."/>
            <person name="Daum C."/>
            <person name="Ng V."/>
            <person name="Clum A."/>
            <person name="Steindorff A."/>
            <person name="Ohm R."/>
            <person name="Martin F."/>
            <person name="Silar P."/>
            <person name="Natvig D."/>
            <person name="Lalanne C."/>
            <person name="Gautier V."/>
            <person name="Ament-velasquez S.L."/>
            <person name="Kruys A."/>
            <person name="Hutchinson M.I."/>
            <person name="Powell A.J."/>
            <person name="Barry K."/>
            <person name="Miller A.N."/>
            <person name="Grigoriev I.V."/>
            <person name="Debuchy R."/>
            <person name="Gladieux P."/>
            <person name="Thoren M.H."/>
            <person name="Johannesson H."/>
        </authorList>
    </citation>
    <scope>NUCLEOTIDE SEQUENCE</scope>
    <source>
        <strain evidence="2">SMH3391-2</strain>
    </source>
</reference>
<name>A0AA39XC52_9PEZI</name>
<keyword evidence="3" id="KW-1185">Reference proteome</keyword>
<gene>
    <name evidence="2" type="ORF">B0T17DRAFT_616349</name>
</gene>
<proteinExistence type="predicted"/>
<comment type="caution">
    <text evidence="2">The sequence shown here is derived from an EMBL/GenBank/DDBJ whole genome shotgun (WGS) entry which is preliminary data.</text>
</comment>
<feature type="region of interest" description="Disordered" evidence="1">
    <location>
        <begin position="118"/>
        <end position="204"/>
    </location>
</feature>
<dbReference type="SUPFAM" id="SSF46689">
    <property type="entry name" value="Homeodomain-like"/>
    <property type="match status" value="1"/>
</dbReference>